<organism evidence="1 2">
    <name type="scientific">Drosophila yakuba</name>
    <name type="common">Fruit fly</name>
    <dbReference type="NCBI Taxonomy" id="7245"/>
    <lineage>
        <taxon>Eukaryota</taxon>
        <taxon>Metazoa</taxon>
        <taxon>Ecdysozoa</taxon>
        <taxon>Arthropoda</taxon>
        <taxon>Hexapoda</taxon>
        <taxon>Insecta</taxon>
        <taxon>Pterygota</taxon>
        <taxon>Neoptera</taxon>
        <taxon>Endopterygota</taxon>
        <taxon>Diptera</taxon>
        <taxon>Brachycera</taxon>
        <taxon>Muscomorpha</taxon>
        <taxon>Ephydroidea</taxon>
        <taxon>Drosophilidae</taxon>
        <taxon>Drosophila</taxon>
        <taxon>Sophophora</taxon>
    </lineage>
</organism>
<dbReference type="Proteomes" id="UP000002282">
    <property type="component" value="Chromosome 2R"/>
</dbReference>
<dbReference type="KEGG" id="dya:Dyak_GE14444"/>
<gene>
    <name evidence="1" type="primary">Dyak\GE14444</name>
    <name evidence="1" type="synonym">dyak_GLEANR_14564</name>
    <name evidence="1" type="synonym">GE14444</name>
    <name evidence="1" type="ORF">Dyak_GE14444</name>
</gene>
<keyword evidence="2" id="KW-1185">Reference proteome</keyword>
<accession>B4PBV6</accession>
<proteinExistence type="predicted"/>
<dbReference type="EMBL" id="CM000158">
    <property type="protein sequence ID" value="EDW92610.2"/>
    <property type="molecule type" value="Genomic_DNA"/>
</dbReference>
<dbReference type="PANTHER" id="PTHR20898:SF0">
    <property type="entry name" value="DAEDALUS ON 3-RELATED"/>
    <property type="match status" value="1"/>
</dbReference>
<name>B4PBV6_DROYA</name>
<dbReference type="eggNOG" id="ENOG502T6TZ">
    <property type="taxonomic scope" value="Eukaryota"/>
</dbReference>
<reference evidence="1 2" key="1">
    <citation type="journal article" date="2007" name="Nature">
        <title>Evolution of genes and genomes on the Drosophila phylogeny.</title>
        <authorList>
            <consortium name="Drosophila 12 Genomes Consortium"/>
            <person name="Clark A.G."/>
            <person name="Eisen M.B."/>
            <person name="Smith D.R."/>
            <person name="Bergman C.M."/>
            <person name="Oliver B."/>
            <person name="Markow T.A."/>
            <person name="Kaufman T.C."/>
            <person name="Kellis M."/>
            <person name="Gelbart W."/>
            <person name="Iyer V.N."/>
            <person name="Pollard D.A."/>
            <person name="Sackton T.B."/>
            <person name="Larracuente A.M."/>
            <person name="Singh N.D."/>
            <person name="Abad J.P."/>
            <person name="Abt D.N."/>
            <person name="Adryan B."/>
            <person name="Aguade M."/>
            <person name="Akashi H."/>
            <person name="Anderson W.W."/>
            <person name="Aquadro C.F."/>
            <person name="Ardell D.H."/>
            <person name="Arguello R."/>
            <person name="Artieri C.G."/>
            <person name="Barbash D.A."/>
            <person name="Barker D."/>
            <person name="Barsanti P."/>
            <person name="Batterham P."/>
            <person name="Batzoglou S."/>
            <person name="Begun D."/>
            <person name="Bhutkar A."/>
            <person name="Blanco E."/>
            <person name="Bosak S.A."/>
            <person name="Bradley R.K."/>
            <person name="Brand A.D."/>
            <person name="Brent M.R."/>
            <person name="Brooks A.N."/>
            <person name="Brown R.H."/>
            <person name="Butlin R.K."/>
            <person name="Caggese C."/>
            <person name="Calvi B.R."/>
            <person name="Bernardo de Carvalho A."/>
            <person name="Caspi A."/>
            <person name="Castrezana S."/>
            <person name="Celniker S.E."/>
            <person name="Chang J.L."/>
            <person name="Chapple C."/>
            <person name="Chatterji S."/>
            <person name="Chinwalla A."/>
            <person name="Civetta A."/>
            <person name="Clifton S.W."/>
            <person name="Comeron J.M."/>
            <person name="Costello J.C."/>
            <person name="Coyne J.A."/>
            <person name="Daub J."/>
            <person name="David R.G."/>
            <person name="Delcher A.L."/>
            <person name="Delehaunty K."/>
            <person name="Do C.B."/>
            <person name="Ebling H."/>
            <person name="Edwards K."/>
            <person name="Eickbush T."/>
            <person name="Evans J.D."/>
            <person name="Filipski A."/>
            <person name="Findeiss S."/>
            <person name="Freyhult E."/>
            <person name="Fulton L."/>
            <person name="Fulton R."/>
            <person name="Garcia A.C."/>
            <person name="Gardiner A."/>
            <person name="Garfield D.A."/>
            <person name="Garvin B.E."/>
            <person name="Gibson G."/>
            <person name="Gilbert D."/>
            <person name="Gnerre S."/>
            <person name="Godfrey J."/>
            <person name="Good R."/>
            <person name="Gotea V."/>
            <person name="Gravely B."/>
            <person name="Greenberg A.J."/>
            <person name="Griffiths-Jones S."/>
            <person name="Gross S."/>
            <person name="Guigo R."/>
            <person name="Gustafson E.A."/>
            <person name="Haerty W."/>
            <person name="Hahn M.W."/>
            <person name="Halligan D.L."/>
            <person name="Halpern A.L."/>
            <person name="Halter G.M."/>
            <person name="Han M.V."/>
            <person name="Heger A."/>
            <person name="Hillier L."/>
            <person name="Hinrichs A.S."/>
            <person name="Holmes I."/>
            <person name="Hoskins R.A."/>
            <person name="Hubisz M.J."/>
            <person name="Hultmark D."/>
            <person name="Huntley M.A."/>
            <person name="Jaffe D.B."/>
            <person name="Jagadeeshan S."/>
            <person name="Jeck W.R."/>
            <person name="Johnson J."/>
            <person name="Jones C.D."/>
            <person name="Jordan W.C."/>
            <person name="Karpen G.H."/>
            <person name="Kataoka E."/>
            <person name="Keightley P.D."/>
            <person name="Kheradpour P."/>
            <person name="Kirkness E.F."/>
            <person name="Koerich L.B."/>
            <person name="Kristiansen K."/>
            <person name="Kudrna D."/>
            <person name="Kulathinal R.J."/>
            <person name="Kumar S."/>
            <person name="Kwok R."/>
            <person name="Lander E."/>
            <person name="Langley C.H."/>
            <person name="Lapoint R."/>
            <person name="Lazzaro B.P."/>
            <person name="Lee S.J."/>
            <person name="Levesque L."/>
            <person name="Li R."/>
            <person name="Lin C.F."/>
            <person name="Lin M.F."/>
            <person name="Lindblad-Toh K."/>
            <person name="Llopart A."/>
            <person name="Long M."/>
            <person name="Low L."/>
            <person name="Lozovsky E."/>
            <person name="Lu J."/>
            <person name="Luo M."/>
            <person name="Machado C.A."/>
            <person name="Makalowski W."/>
            <person name="Marzo M."/>
            <person name="Matsuda M."/>
            <person name="Matzkin L."/>
            <person name="McAllister B."/>
            <person name="McBride C.S."/>
            <person name="McKernan B."/>
            <person name="McKernan K."/>
            <person name="Mendez-Lago M."/>
            <person name="Minx P."/>
            <person name="Mollenhauer M.U."/>
            <person name="Montooth K."/>
            <person name="Mount S.M."/>
            <person name="Mu X."/>
            <person name="Myers E."/>
            <person name="Negre B."/>
            <person name="Newfeld S."/>
            <person name="Nielsen R."/>
            <person name="Noor M.A."/>
            <person name="O'Grady P."/>
            <person name="Pachter L."/>
            <person name="Papaceit M."/>
            <person name="Parisi M.J."/>
            <person name="Parisi M."/>
            <person name="Parts L."/>
            <person name="Pedersen J.S."/>
            <person name="Pesole G."/>
            <person name="Phillippy A.M."/>
            <person name="Ponting C.P."/>
            <person name="Pop M."/>
            <person name="Porcelli D."/>
            <person name="Powell J.R."/>
            <person name="Prohaska S."/>
            <person name="Pruitt K."/>
            <person name="Puig M."/>
            <person name="Quesneville H."/>
            <person name="Ram K.R."/>
            <person name="Rand D."/>
            <person name="Rasmussen M.D."/>
            <person name="Reed L.K."/>
            <person name="Reenan R."/>
            <person name="Reily A."/>
            <person name="Remington K.A."/>
            <person name="Rieger T.T."/>
            <person name="Ritchie M.G."/>
            <person name="Robin C."/>
            <person name="Rogers Y.H."/>
            <person name="Rohde C."/>
            <person name="Rozas J."/>
            <person name="Rubenfield M.J."/>
            <person name="Ruiz A."/>
            <person name="Russo S."/>
            <person name="Salzberg S.L."/>
            <person name="Sanchez-Gracia A."/>
            <person name="Saranga D.J."/>
            <person name="Sato H."/>
            <person name="Schaeffer S.W."/>
            <person name="Schatz M.C."/>
            <person name="Schlenke T."/>
            <person name="Schwartz R."/>
            <person name="Segarra C."/>
            <person name="Singh R.S."/>
            <person name="Sirot L."/>
            <person name="Sirota M."/>
            <person name="Sisneros N.B."/>
            <person name="Smith C.D."/>
            <person name="Smith T.F."/>
            <person name="Spieth J."/>
            <person name="Stage D.E."/>
            <person name="Stark A."/>
            <person name="Stephan W."/>
            <person name="Strausberg R.L."/>
            <person name="Strempel S."/>
            <person name="Sturgill D."/>
            <person name="Sutton G."/>
            <person name="Sutton G.G."/>
            <person name="Tao W."/>
            <person name="Teichmann S."/>
            <person name="Tobari Y.N."/>
            <person name="Tomimura Y."/>
            <person name="Tsolas J.M."/>
            <person name="Valente V.L."/>
            <person name="Venter E."/>
            <person name="Venter J.C."/>
            <person name="Vicario S."/>
            <person name="Vieira F.G."/>
            <person name="Vilella A.J."/>
            <person name="Villasante A."/>
            <person name="Walenz B."/>
            <person name="Wang J."/>
            <person name="Wasserman M."/>
            <person name="Watts T."/>
            <person name="Wilson D."/>
            <person name="Wilson R.K."/>
            <person name="Wing R.A."/>
            <person name="Wolfner M.F."/>
            <person name="Wong A."/>
            <person name="Wong G.K."/>
            <person name="Wu C.I."/>
            <person name="Wu G."/>
            <person name="Yamamoto D."/>
            <person name="Yang H.P."/>
            <person name="Yang S.P."/>
            <person name="Yorke J.A."/>
            <person name="Yoshida K."/>
            <person name="Zdobnov E."/>
            <person name="Zhang P."/>
            <person name="Zhang Y."/>
            <person name="Zimin A.V."/>
            <person name="Baldwin J."/>
            <person name="Abdouelleil A."/>
            <person name="Abdulkadir J."/>
            <person name="Abebe A."/>
            <person name="Abera B."/>
            <person name="Abreu J."/>
            <person name="Acer S.C."/>
            <person name="Aftuck L."/>
            <person name="Alexander A."/>
            <person name="An P."/>
            <person name="Anderson E."/>
            <person name="Anderson S."/>
            <person name="Arachi H."/>
            <person name="Azer M."/>
            <person name="Bachantsang P."/>
            <person name="Barry A."/>
            <person name="Bayul T."/>
            <person name="Berlin A."/>
            <person name="Bessette D."/>
            <person name="Bloom T."/>
            <person name="Blye J."/>
            <person name="Boguslavskiy L."/>
            <person name="Bonnet C."/>
            <person name="Boukhgalter B."/>
            <person name="Bourzgui I."/>
            <person name="Brown A."/>
            <person name="Cahill P."/>
            <person name="Channer S."/>
            <person name="Cheshatsang Y."/>
            <person name="Chuda L."/>
            <person name="Citroen M."/>
            <person name="Collymore A."/>
            <person name="Cooke P."/>
            <person name="Costello M."/>
            <person name="D'Aco K."/>
            <person name="Daza R."/>
            <person name="De Haan G."/>
            <person name="DeGray S."/>
            <person name="DeMaso C."/>
            <person name="Dhargay N."/>
            <person name="Dooley K."/>
            <person name="Dooley E."/>
            <person name="Doricent M."/>
            <person name="Dorje P."/>
            <person name="Dorjee K."/>
            <person name="Dupes A."/>
            <person name="Elong R."/>
            <person name="Falk J."/>
            <person name="Farina A."/>
            <person name="Faro S."/>
            <person name="Ferguson D."/>
            <person name="Fisher S."/>
            <person name="Foley C.D."/>
            <person name="Franke A."/>
            <person name="Friedrich D."/>
            <person name="Gadbois L."/>
            <person name="Gearin G."/>
            <person name="Gearin C.R."/>
            <person name="Giannoukos G."/>
            <person name="Goode T."/>
            <person name="Graham J."/>
            <person name="Grandbois E."/>
            <person name="Grewal S."/>
            <person name="Gyaltsen K."/>
            <person name="Hafez N."/>
            <person name="Hagos B."/>
            <person name="Hall J."/>
            <person name="Henson C."/>
            <person name="Hollinger A."/>
            <person name="Honan T."/>
            <person name="Huard M.D."/>
            <person name="Hughes L."/>
            <person name="Hurhula B."/>
            <person name="Husby M.E."/>
            <person name="Kamat A."/>
            <person name="Kanga B."/>
            <person name="Kashin S."/>
            <person name="Khazanovich D."/>
            <person name="Kisner P."/>
            <person name="Lance K."/>
            <person name="Lara M."/>
            <person name="Lee W."/>
            <person name="Lennon N."/>
            <person name="Letendre F."/>
            <person name="LeVine R."/>
            <person name="Lipovsky A."/>
            <person name="Liu X."/>
            <person name="Liu J."/>
            <person name="Liu S."/>
            <person name="Lokyitsang T."/>
            <person name="Lokyitsang Y."/>
            <person name="Lubonja R."/>
            <person name="Lui A."/>
            <person name="MacDonald P."/>
            <person name="Magnisalis V."/>
            <person name="Maru K."/>
            <person name="Matthews C."/>
            <person name="McCusker W."/>
            <person name="McDonough S."/>
            <person name="Mehta T."/>
            <person name="Meldrim J."/>
            <person name="Meneus L."/>
            <person name="Mihai O."/>
            <person name="Mihalev A."/>
            <person name="Mihova T."/>
            <person name="Mittelman R."/>
            <person name="Mlenga V."/>
            <person name="Montmayeur A."/>
            <person name="Mulrain L."/>
            <person name="Navidi A."/>
            <person name="Naylor J."/>
            <person name="Negash T."/>
            <person name="Nguyen T."/>
            <person name="Nguyen N."/>
            <person name="Nicol R."/>
            <person name="Norbu C."/>
            <person name="Norbu N."/>
            <person name="Novod N."/>
            <person name="O'Neill B."/>
            <person name="Osman S."/>
            <person name="Markiewicz E."/>
            <person name="Oyono O.L."/>
            <person name="Patti C."/>
            <person name="Phunkhang P."/>
            <person name="Pierre F."/>
            <person name="Priest M."/>
            <person name="Raghuraman S."/>
            <person name="Rege F."/>
            <person name="Reyes R."/>
            <person name="Rise C."/>
            <person name="Rogov P."/>
            <person name="Ross K."/>
            <person name="Ryan E."/>
            <person name="Settipalli S."/>
            <person name="Shea T."/>
            <person name="Sherpa N."/>
            <person name="Shi L."/>
            <person name="Shih D."/>
            <person name="Sparrow T."/>
            <person name="Spaulding J."/>
            <person name="Stalker J."/>
            <person name="Stange-Thomann N."/>
            <person name="Stavropoulos S."/>
            <person name="Stone C."/>
            <person name="Strader C."/>
            <person name="Tesfaye S."/>
            <person name="Thomson T."/>
            <person name="Thoulutsang Y."/>
            <person name="Thoulutsang D."/>
            <person name="Topham K."/>
            <person name="Topping I."/>
            <person name="Tsamla T."/>
            <person name="Vassiliev H."/>
            <person name="Vo A."/>
            <person name="Wangchuk T."/>
            <person name="Wangdi T."/>
            <person name="Weiand M."/>
            <person name="Wilkinson J."/>
            <person name="Wilson A."/>
            <person name="Yadav S."/>
            <person name="Young G."/>
            <person name="Yu Q."/>
            <person name="Zembek L."/>
            <person name="Zhong D."/>
            <person name="Zimmer A."/>
            <person name="Zwirko Z."/>
            <person name="Jaffe D.B."/>
            <person name="Alvarez P."/>
            <person name="Brockman W."/>
            <person name="Butler J."/>
            <person name="Chin C."/>
            <person name="Gnerre S."/>
            <person name="Grabherr M."/>
            <person name="Kleber M."/>
            <person name="Mauceli E."/>
            <person name="MacCallum I."/>
        </authorList>
    </citation>
    <scope>NUCLEOTIDE SEQUENCE [LARGE SCALE GENOMIC DNA]</scope>
    <source>
        <strain evidence="2">Tai18E2 / Tucson 14021-0261.01</strain>
    </source>
</reference>
<reference evidence="1 2" key="2">
    <citation type="journal article" date="2007" name="PLoS Biol.">
        <title>Principles of genome evolution in the Drosophila melanogaster species group.</title>
        <authorList>
            <person name="Ranz J.M."/>
            <person name="Maurin D."/>
            <person name="Chan Y.S."/>
            <person name="von Grotthuss M."/>
            <person name="Hillier L.W."/>
            <person name="Roote J."/>
            <person name="Ashburner M."/>
            <person name="Bergman C.M."/>
        </authorList>
    </citation>
    <scope>NUCLEOTIDE SEQUENCE [LARGE SCALE GENOMIC DNA]</scope>
    <source>
        <strain evidence="2">Tai18E2 / Tucson 14021-0261.01</strain>
    </source>
</reference>
<evidence type="ECO:0000313" key="2">
    <source>
        <dbReference type="Proteomes" id="UP000002282"/>
    </source>
</evidence>
<dbReference type="AlphaFoldDB" id="B4PBV6"/>
<dbReference type="InterPro" id="IPR010512">
    <property type="entry name" value="DUF1091"/>
</dbReference>
<dbReference type="PANTHER" id="PTHR20898">
    <property type="entry name" value="DAEDALUS ON 3-RELATED-RELATED"/>
    <property type="match status" value="1"/>
</dbReference>
<dbReference type="Pfam" id="PF06477">
    <property type="entry name" value="DUF1091"/>
    <property type="match status" value="1"/>
</dbReference>
<dbReference type="HOGENOM" id="CLU_116900_0_0_1"/>
<dbReference type="SMART" id="SM00697">
    <property type="entry name" value="DM8"/>
    <property type="match status" value="1"/>
</dbReference>
<protein>
    <submittedName>
        <fullName evidence="1">Uncharacterized protein</fullName>
    </submittedName>
</protein>
<evidence type="ECO:0000313" key="1">
    <source>
        <dbReference type="EMBL" id="EDW92610.2"/>
    </source>
</evidence>
<dbReference type="OrthoDB" id="7845501at2759"/>
<sequence length="139" mass="16744">MFMDYEYCYLKSENRTYKYLSLKTKFYHLPIDNCQTRFQLRMRENKRIPYNFDFKVDSCKFLRERKHAIANWVYQAFAGYSNINHTCPYDHDVVVDKLPVQHLNKVVQSFIPDGRYVMNSTWLVAGIPRSDVVLYFTKS</sequence>